<feature type="region of interest" description="Disordered" evidence="1">
    <location>
        <begin position="439"/>
        <end position="661"/>
    </location>
</feature>
<feature type="compositionally biased region" description="Low complexity" evidence="1">
    <location>
        <begin position="617"/>
        <end position="630"/>
    </location>
</feature>
<dbReference type="Pfam" id="PF01476">
    <property type="entry name" value="LysM"/>
    <property type="match status" value="1"/>
</dbReference>
<name>A0AAV1IJQ1_9CHLO</name>
<feature type="compositionally biased region" description="Basic and acidic residues" evidence="1">
    <location>
        <begin position="597"/>
        <end position="610"/>
    </location>
</feature>
<evidence type="ECO:0000256" key="1">
    <source>
        <dbReference type="SAM" id="MobiDB-lite"/>
    </source>
</evidence>
<protein>
    <recommendedName>
        <fullName evidence="2">LysM domain-containing protein</fullName>
    </recommendedName>
</protein>
<accession>A0AAV1IJQ1</accession>
<organism evidence="3 4">
    <name type="scientific">Coccomyxa viridis</name>
    <dbReference type="NCBI Taxonomy" id="1274662"/>
    <lineage>
        <taxon>Eukaryota</taxon>
        <taxon>Viridiplantae</taxon>
        <taxon>Chlorophyta</taxon>
        <taxon>core chlorophytes</taxon>
        <taxon>Trebouxiophyceae</taxon>
        <taxon>Trebouxiophyceae incertae sedis</taxon>
        <taxon>Coccomyxaceae</taxon>
        <taxon>Coccomyxa</taxon>
    </lineage>
</organism>
<dbReference type="CDD" id="cd00118">
    <property type="entry name" value="LysM"/>
    <property type="match status" value="1"/>
</dbReference>
<feature type="compositionally biased region" description="Low complexity" evidence="1">
    <location>
        <begin position="637"/>
        <end position="653"/>
    </location>
</feature>
<proteinExistence type="predicted"/>
<feature type="compositionally biased region" description="Basic and acidic residues" evidence="1">
    <location>
        <begin position="551"/>
        <end position="564"/>
    </location>
</feature>
<comment type="caution">
    <text evidence="3">The sequence shown here is derived from an EMBL/GenBank/DDBJ whole genome shotgun (WGS) entry which is preliminary data.</text>
</comment>
<dbReference type="Proteomes" id="UP001314263">
    <property type="component" value="Unassembled WGS sequence"/>
</dbReference>
<evidence type="ECO:0000259" key="2">
    <source>
        <dbReference type="Pfam" id="PF01476"/>
    </source>
</evidence>
<dbReference type="EMBL" id="CAUYUE010000014">
    <property type="protein sequence ID" value="CAK0786435.1"/>
    <property type="molecule type" value="Genomic_DNA"/>
</dbReference>
<evidence type="ECO:0000313" key="3">
    <source>
        <dbReference type="EMBL" id="CAK0786435.1"/>
    </source>
</evidence>
<dbReference type="AlphaFoldDB" id="A0AAV1IJQ1"/>
<feature type="compositionally biased region" description="Polar residues" evidence="1">
    <location>
        <begin position="229"/>
        <end position="260"/>
    </location>
</feature>
<reference evidence="3 4" key="1">
    <citation type="submission" date="2023-10" db="EMBL/GenBank/DDBJ databases">
        <authorList>
            <person name="Maclean D."/>
            <person name="Macfadyen A."/>
        </authorList>
    </citation>
    <scope>NUCLEOTIDE SEQUENCE [LARGE SCALE GENOMIC DNA]</scope>
</reference>
<gene>
    <name evidence="3" type="ORF">CVIRNUC_009648</name>
</gene>
<evidence type="ECO:0000313" key="4">
    <source>
        <dbReference type="Proteomes" id="UP001314263"/>
    </source>
</evidence>
<feature type="domain" description="LysM" evidence="2">
    <location>
        <begin position="69"/>
        <end position="105"/>
    </location>
</feature>
<feature type="compositionally biased region" description="Polar residues" evidence="1">
    <location>
        <begin position="523"/>
        <end position="535"/>
    </location>
</feature>
<feature type="compositionally biased region" description="Basic and acidic residues" evidence="1">
    <location>
        <begin position="213"/>
        <end position="223"/>
    </location>
</feature>
<keyword evidence="4" id="KW-1185">Reference proteome</keyword>
<dbReference type="InterPro" id="IPR036779">
    <property type="entry name" value="LysM_dom_sf"/>
</dbReference>
<sequence>MISTSHSGFVPPLAQLGMVHILRRPALSSHWHGWPMRRRWRSQRVAAEGEQPNVGMPAKPPDIIIELNVDKGDTLQSLSEMYSIDYEKLLAANEGKTKLVAGEKLRFAIPLPRDRESLEKMFVPTREMINDAVKTRLRAEKAAGKKEAFLAEPVAYQKAPENINLSTAKYLGSMGLKLVLFGSLLWAFLALSQRSKERAGQKAAELFTAQELSRSDPPPRPENGRWQANRGSQASTSAPTPIQAEAHSNGSWHSANESSTASAEVDVADPAWLRLPVIHYALMQGNQQPSFRLATGQHDTRHWLAWEDAEDLQNMLKCMASNGFLSNEADMKISPQDPYEYLQTAELNQRSVGFIPAGTKFEEDWHDEKLMDVLTQACQVIPRQPASSPSSAPAILERWRSRAGIEVTNEEPLQNAAWEVRSSGDECDITRAADEGRFIETSAMPAEGSEKSAEQQGPLSEDDGLKSSSAEGKPSLEGRSMWQRLKGIGRQQKNGPSDARTETEEAADMRLNAGRIMERSRSRAQADTSSDNLFGSNAAWHAASRGSMRAQDSRAESEQPKAESRTSSQTPEGEPAAPPDRAQQYAQHLTGQQRQEAQARLDEVLKKHLSGELPQQSSSANGSGSNGAAAPQHGEQASDPSQQARSSAAAASQGEDWFSKTRQGQGLRDFIAAEASKLEAITRDREHPDWWKELKVVHVPTQDYPDGGFGFLITSAARDGKVTPSIVAFESHKDCEEVHWLWDSWPDSEAGSTRSIPMRPDQLAEVAEQSSYSVAAFRRKQLPLRPGLSEHELGAMLQAYSLGA</sequence>
<dbReference type="InterPro" id="IPR018392">
    <property type="entry name" value="LysM"/>
</dbReference>
<dbReference type="Gene3D" id="3.10.350.10">
    <property type="entry name" value="LysM domain"/>
    <property type="match status" value="1"/>
</dbReference>
<feature type="region of interest" description="Disordered" evidence="1">
    <location>
        <begin position="202"/>
        <end position="260"/>
    </location>
</feature>
<feature type="compositionally biased region" description="Polar residues" evidence="1">
    <location>
        <begin position="584"/>
        <end position="596"/>
    </location>
</feature>